<dbReference type="HOGENOM" id="CLU_024199_1_1_1"/>
<keyword evidence="2" id="KW-1185">Reference proteome</keyword>
<protein>
    <submittedName>
        <fullName evidence="1">Uncharacterized protein</fullName>
    </submittedName>
</protein>
<name>A0A067MV16_BOTB1</name>
<dbReference type="SUPFAM" id="SSF52047">
    <property type="entry name" value="RNI-like"/>
    <property type="match status" value="1"/>
</dbReference>
<proteinExistence type="predicted"/>
<dbReference type="EMBL" id="KL198019">
    <property type="protein sequence ID" value="KDQ19439.1"/>
    <property type="molecule type" value="Genomic_DNA"/>
</dbReference>
<dbReference type="InterPro" id="IPR032675">
    <property type="entry name" value="LRR_dom_sf"/>
</dbReference>
<dbReference type="STRING" id="930990.A0A067MV16"/>
<gene>
    <name evidence="1" type="ORF">BOTBODRAFT_170539</name>
</gene>
<reference evidence="2" key="1">
    <citation type="journal article" date="2014" name="Proc. Natl. Acad. Sci. U.S.A.">
        <title>Extensive sampling of basidiomycete genomes demonstrates inadequacy of the white-rot/brown-rot paradigm for wood decay fungi.</title>
        <authorList>
            <person name="Riley R."/>
            <person name="Salamov A.A."/>
            <person name="Brown D.W."/>
            <person name="Nagy L.G."/>
            <person name="Floudas D."/>
            <person name="Held B.W."/>
            <person name="Levasseur A."/>
            <person name="Lombard V."/>
            <person name="Morin E."/>
            <person name="Otillar R."/>
            <person name="Lindquist E.A."/>
            <person name="Sun H."/>
            <person name="LaButti K.M."/>
            <person name="Schmutz J."/>
            <person name="Jabbour D."/>
            <person name="Luo H."/>
            <person name="Baker S.E."/>
            <person name="Pisabarro A.G."/>
            <person name="Walton J.D."/>
            <person name="Blanchette R.A."/>
            <person name="Henrissat B."/>
            <person name="Martin F."/>
            <person name="Cullen D."/>
            <person name="Hibbett D.S."/>
            <person name="Grigoriev I.V."/>
        </authorList>
    </citation>
    <scope>NUCLEOTIDE SEQUENCE [LARGE SCALE GENOMIC DNA]</scope>
    <source>
        <strain evidence="2">FD-172 SS1</strain>
    </source>
</reference>
<dbReference type="Proteomes" id="UP000027195">
    <property type="component" value="Unassembled WGS sequence"/>
</dbReference>
<dbReference type="Gene3D" id="1.20.1280.50">
    <property type="match status" value="1"/>
</dbReference>
<sequence length="575" mass="65454">MEPVPPIVSQLHKALTDKFRSKQALDSDSVDDPLEAARLSLDKEIEVAELAFRAYEAYSLHELEVLRLRRNRLAPIFHLPNETLSSAFCFAVWSYDKYTRGIQFLLTISSVCRAWRGIALEFPKLWTRLEWLPLLLFSLFLDRSKQAPLDIVFDKEYEPPEGNNFSEYLALISPHVRQWKTFIFRYPSFDEIMPSLLLPTPHLEALVLDCGPRSRFQGSDSLELFPHPFADHTPSLRKLTLGAIFVPFTHPIYSNLTKLELKDIECEKLDLMRELFQVFSEASPLLETLHLRSLEFTFSSTAGPSDSADLPRLQTLGLQYLEPAWVTTHFLSHLTIPPSATLEIIGDSELGGDISTILPPYSSTHPNLPNLSSITALIIHAQEYLCVVSGHTVQKELFSFEFTADPEVQMAAIVSDLGRVFPMPLLNYIQFCDFHLGDSVESNLELAATCRDFLNRRSTIKKLAFYDSHKSMLDFLFTSTPPLVCPQLEYIIFERCPLSPERLIEAVKSRTTSRKTALKGADAQNDNGSEANDRRLLRVDILGCPRFTKAHLSALRKRVRVEYKEKAPRFSDESE</sequence>
<dbReference type="AlphaFoldDB" id="A0A067MV16"/>
<evidence type="ECO:0000313" key="2">
    <source>
        <dbReference type="Proteomes" id="UP000027195"/>
    </source>
</evidence>
<dbReference type="InParanoid" id="A0A067MV16"/>
<dbReference type="OrthoDB" id="3061721at2759"/>
<accession>A0A067MV16</accession>
<dbReference type="Gene3D" id="3.80.10.10">
    <property type="entry name" value="Ribonuclease Inhibitor"/>
    <property type="match status" value="1"/>
</dbReference>
<organism evidence="1 2">
    <name type="scientific">Botryobasidium botryosum (strain FD-172 SS1)</name>
    <dbReference type="NCBI Taxonomy" id="930990"/>
    <lineage>
        <taxon>Eukaryota</taxon>
        <taxon>Fungi</taxon>
        <taxon>Dikarya</taxon>
        <taxon>Basidiomycota</taxon>
        <taxon>Agaricomycotina</taxon>
        <taxon>Agaricomycetes</taxon>
        <taxon>Cantharellales</taxon>
        <taxon>Botryobasidiaceae</taxon>
        <taxon>Botryobasidium</taxon>
    </lineage>
</organism>
<evidence type="ECO:0000313" key="1">
    <source>
        <dbReference type="EMBL" id="KDQ19439.1"/>
    </source>
</evidence>